<proteinExistence type="predicted"/>
<organism evidence="1 2">
    <name type="scientific">Leptothoe spongobia TAU-MAC 1115</name>
    <dbReference type="NCBI Taxonomy" id="1967444"/>
    <lineage>
        <taxon>Bacteria</taxon>
        <taxon>Bacillati</taxon>
        <taxon>Cyanobacteriota</taxon>
        <taxon>Cyanophyceae</taxon>
        <taxon>Nodosilineales</taxon>
        <taxon>Cymatolegaceae</taxon>
        <taxon>Leptothoe</taxon>
        <taxon>Leptothoe spongobia</taxon>
    </lineage>
</organism>
<dbReference type="InterPro" id="IPR027417">
    <property type="entry name" value="P-loop_NTPase"/>
</dbReference>
<accession>A0A947GKI9</accession>
<gene>
    <name evidence="1" type="ORF">IXB50_18760</name>
</gene>
<evidence type="ECO:0000313" key="1">
    <source>
        <dbReference type="EMBL" id="MBT9317469.1"/>
    </source>
</evidence>
<dbReference type="AlphaFoldDB" id="A0A947GKI9"/>
<protein>
    <recommendedName>
        <fullName evidence="3">Sulfotransferase domain-containing protein</fullName>
    </recommendedName>
</protein>
<dbReference type="RefSeq" id="WP_215610532.1">
    <property type="nucleotide sequence ID" value="NZ_JADOES010000047.1"/>
</dbReference>
<dbReference type="Gene3D" id="3.40.50.300">
    <property type="entry name" value="P-loop containing nucleotide triphosphate hydrolases"/>
    <property type="match status" value="1"/>
</dbReference>
<reference evidence="1" key="2">
    <citation type="journal article" date="2021" name="Mar. Drugs">
        <title>Genome Reduction and Secondary Metabolism of the Marine Sponge-Associated Cyanobacterium Leptothoe.</title>
        <authorList>
            <person name="Konstantinou D."/>
            <person name="Popin R.V."/>
            <person name="Fewer D.P."/>
            <person name="Sivonen K."/>
            <person name="Gkelis S."/>
        </authorList>
    </citation>
    <scope>NUCLEOTIDE SEQUENCE</scope>
    <source>
        <strain evidence="1">TAU-MAC 1115</strain>
    </source>
</reference>
<keyword evidence="2" id="KW-1185">Reference proteome</keyword>
<comment type="caution">
    <text evidence="1">The sequence shown here is derived from an EMBL/GenBank/DDBJ whole genome shotgun (WGS) entry which is preliminary data.</text>
</comment>
<reference evidence="1" key="1">
    <citation type="submission" date="2020-11" db="EMBL/GenBank/DDBJ databases">
        <authorList>
            <person name="Konstantinou D."/>
            <person name="Gkelis S."/>
            <person name="Popin R."/>
            <person name="Fewer D."/>
            <person name="Sivonen K."/>
        </authorList>
    </citation>
    <scope>NUCLEOTIDE SEQUENCE</scope>
    <source>
        <strain evidence="1">TAU-MAC 1115</strain>
    </source>
</reference>
<evidence type="ECO:0000313" key="2">
    <source>
        <dbReference type="Proteomes" id="UP000717364"/>
    </source>
</evidence>
<dbReference type="Proteomes" id="UP000717364">
    <property type="component" value="Unassembled WGS sequence"/>
</dbReference>
<sequence length="261" mass="30712">MNITQIKVFGERNTGTNWLEDLLMKNYDISIIHHREIIHTQTTELEKKFVSSLPQSQQVFMQECINDSIFEYKAAHLFGWKHSAIVADTLKKHPKFEETGFIFLVKDPYTFIKSLHKRPYHALSKLPKNIDKFLETPWPTLRRDNINTPLLSTPIELWNYKVTSYLDFLEKNSNAILLRYESLLENHEYLFDVIEDKFLLKAESRLPIVKSTKYDRMNTNDYQKKYLKTSPSSGLNSASLDLMRSVLDERLMKSCQYSHPA</sequence>
<dbReference type="EMBL" id="JADOES010000047">
    <property type="protein sequence ID" value="MBT9317469.1"/>
    <property type="molecule type" value="Genomic_DNA"/>
</dbReference>
<name>A0A947GKI9_9CYAN</name>
<dbReference type="SUPFAM" id="SSF52540">
    <property type="entry name" value="P-loop containing nucleoside triphosphate hydrolases"/>
    <property type="match status" value="1"/>
</dbReference>
<evidence type="ECO:0008006" key="3">
    <source>
        <dbReference type="Google" id="ProtNLM"/>
    </source>
</evidence>